<evidence type="ECO:0000313" key="1">
    <source>
        <dbReference type="EMBL" id="MBM7839165.1"/>
    </source>
</evidence>
<dbReference type="EMBL" id="JAFBCV010000007">
    <property type="protein sequence ID" value="MBM7839165.1"/>
    <property type="molecule type" value="Genomic_DNA"/>
</dbReference>
<gene>
    <name evidence="1" type="ORF">JOC54_002436</name>
</gene>
<reference evidence="1" key="1">
    <citation type="submission" date="2021-01" db="EMBL/GenBank/DDBJ databases">
        <title>Genomic Encyclopedia of Type Strains, Phase IV (KMG-IV): sequencing the most valuable type-strain genomes for metagenomic binning, comparative biology and taxonomic classification.</title>
        <authorList>
            <person name="Goeker M."/>
        </authorList>
    </citation>
    <scope>NUCLEOTIDE SEQUENCE</scope>
    <source>
        <strain evidence="1">DSM 21943</strain>
    </source>
</reference>
<keyword evidence="2" id="KW-1185">Reference proteome</keyword>
<evidence type="ECO:0000313" key="2">
    <source>
        <dbReference type="Proteomes" id="UP001179280"/>
    </source>
</evidence>
<protein>
    <submittedName>
        <fullName evidence="1">Uncharacterized protein</fullName>
    </submittedName>
</protein>
<dbReference type="RefSeq" id="WP_204466486.1">
    <property type="nucleotide sequence ID" value="NZ_JAFBCV010000007.1"/>
</dbReference>
<comment type="caution">
    <text evidence="1">The sequence shown here is derived from an EMBL/GenBank/DDBJ whole genome shotgun (WGS) entry which is preliminary data.</text>
</comment>
<proteinExistence type="predicted"/>
<name>A0ABS2SV91_9BACI</name>
<organism evidence="1 2">
    <name type="scientific">Shouchella xiaoxiensis</name>
    <dbReference type="NCBI Taxonomy" id="766895"/>
    <lineage>
        <taxon>Bacteria</taxon>
        <taxon>Bacillati</taxon>
        <taxon>Bacillota</taxon>
        <taxon>Bacilli</taxon>
        <taxon>Bacillales</taxon>
        <taxon>Bacillaceae</taxon>
        <taxon>Shouchella</taxon>
    </lineage>
</organism>
<sequence>MKKVVILSVIAAALFGIYSYSDGSSDRIFLAEELTPEINDRTKLQINDYRYNQRTGGVKVAVTEDKAQIDLLLKTVNQLKLQETEAFQRGSGPYDYLFYLKPTSATGETIAIYKQGLEYRGR</sequence>
<dbReference type="Proteomes" id="UP001179280">
    <property type="component" value="Unassembled WGS sequence"/>
</dbReference>
<accession>A0ABS2SV91</accession>